<proteinExistence type="predicted"/>
<dbReference type="EMBL" id="NBWU01000001">
    <property type="protein sequence ID" value="PCE65907.1"/>
    <property type="molecule type" value="Genomic_DNA"/>
</dbReference>
<name>A0A2A4GBD4_9FLAO</name>
<accession>A0A2A4GBD4</accession>
<dbReference type="InterPro" id="IPR000157">
    <property type="entry name" value="TIR_dom"/>
</dbReference>
<evidence type="ECO:0000259" key="1">
    <source>
        <dbReference type="PROSITE" id="PS50104"/>
    </source>
</evidence>
<organism evidence="2 3">
    <name type="scientific">Sediminicola luteus</name>
    <dbReference type="NCBI Taxonomy" id="319238"/>
    <lineage>
        <taxon>Bacteria</taxon>
        <taxon>Pseudomonadati</taxon>
        <taxon>Bacteroidota</taxon>
        <taxon>Flavobacteriia</taxon>
        <taxon>Flavobacteriales</taxon>
        <taxon>Flavobacteriaceae</taxon>
        <taxon>Sediminicola</taxon>
    </lineage>
</organism>
<protein>
    <submittedName>
        <fullName evidence="2">Molecular chaperone Tir</fullName>
    </submittedName>
</protein>
<dbReference type="OrthoDB" id="1688888at2"/>
<evidence type="ECO:0000313" key="2">
    <source>
        <dbReference type="EMBL" id="PCE65907.1"/>
    </source>
</evidence>
<dbReference type="SUPFAM" id="SSF52467">
    <property type="entry name" value="DHS-like NAD/FAD-binding domain"/>
    <property type="match status" value="1"/>
</dbReference>
<dbReference type="InterPro" id="IPR029035">
    <property type="entry name" value="DHS-like_NAD/FAD-binding_dom"/>
</dbReference>
<dbReference type="RefSeq" id="WP_097441433.1">
    <property type="nucleotide sequence ID" value="NZ_NBWU01000001.1"/>
</dbReference>
<dbReference type="GO" id="GO:0007165">
    <property type="term" value="P:signal transduction"/>
    <property type="evidence" value="ECO:0007669"/>
    <property type="project" value="InterPro"/>
</dbReference>
<dbReference type="AlphaFoldDB" id="A0A2A4GBD4"/>
<reference evidence="2 3" key="1">
    <citation type="submission" date="2017-04" db="EMBL/GenBank/DDBJ databases">
        <title>A new member of the family Flavobacteriaceae isolated from ascidians.</title>
        <authorList>
            <person name="Chen L."/>
        </authorList>
    </citation>
    <scope>NUCLEOTIDE SEQUENCE [LARGE SCALE GENOMIC DNA]</scope>
    <source>
        <strain evidence="2 3">HQA918</strain>
    </source>
</reference>
<comment type="caution">
    <text evidence="2">The sequence shown here is derived from an EMBL/GenBank/DDBJ whole genome shotgun (WGS) entry which is preliminary data.</text>
</comment>
<evidence type="ECO:0000313" key="3">
    <source>
        <dbReference type="Proteomes" id="UP000219559"/>
    </source>
</evidence>
<dbReference type="Proteomes" id="UP000219559">
    <property type="component" value="Unassembled WGS sequence"/>
</dbReference>
<sequence length="442" mass="49840">MKVFISSSKNDRAMLQQLAQALTESGHKVFYENLNIKSGDNWFKKINEAIKDFEAVVIILSRETMNSKSAMMEMESIVLNDISKKSTRIIPVITDKSVLPSYLMNYGFIDMSRNLDYGIEKLRALLAEGSQRIHHEGLPSKESNQRRNAIFSKRLKASLKSGELTLVCGAGVSIGADIPDWNALLLDLLETMIARIANDPSLSLTTKSSASYKSLLGSSSLVMGKYLKSNLGKDFLPELRDALYKNNPISCDLIDAIVEISRPQRDGKPLDSIITFNFDALIEENLAANNIKFKAIEKEGIRNLQDELPIYHVHGFLPRKGKIGSDKNIVFSEDSYHTQFIEPFSWSNLIQLNKLSQNTCLFIGLSLNDPNLRRLLDVANRKDPTNNLNHYIIKKIPSLDNDATVDELLMFLEEQDANELGLNVLWVNEFDEIGDLIRDLIR</sequence>
<dbReference type="Pfam" id="PF13289">
    <property type="entry name" value="SIR2_2"/>
    <property type="match status" value="1"/>
</dbReference>
<gene>
    <name evidence="2" type="ORF">B7P33_00985</name>
</gene>
<dbReference type="Gene3D" id="3.40.50.10140">
    <property type="entry name" value="Toll/interleukin-1 receptor homology (TIR) domain"/>
    <property type="match status" value="1"/>
</dbReference>
<dbReference type="InterPro" id="IPR035897">
    <property type="entry name" value="Toll_tir_struct_dom_sf"/>
</dbReference>
<dbReference type="Pfam" id="PF13676">
    <property type="entry name" value="TIR_2"/>
    <property type="match status" value="1"/>
</dbReference>
<keyword evidence="3" id="KW-1185">Reference proteome</keyword>
<feature type="domain" description="TIR" evidence="1">
    <location>
        <begin position="1"/>
        <end position="159"/>
    </location>
</feature>
<dbReference type="PROSITE" id="PS50104">
    <property type="entry name" value="TIR"/>
    <property type="match status" value="1"/>
</dbReference>
<dbReference type="SUPFAM" id="SSF52200">
    <property type="entry name" value="Toll/Interleukin receptor TIR domain"/>
    <property type="match status" value="1"/>
</dbReference>